<reference evidence="1 2" key="1">
    <citation type="journal article" date="2018" name="Cell">
        <title>The Chara Genome: Secondary Complexity and Implications for Plant Terrestrialization.</title>
        <authorList>
            <person name="Nishiyama T."/>
            <person name="Sakayama H."/>
            <person name="Vries J.D."/>
            <person name="Buschmann H."/>
            <person name="Saint-Marcoux D."/>
            <person name="Ullrich K.K."/>
            <person name="Haas F.B."/>
            <person name="Vanderstraeten L."/>
            <person name="Becker D."/>
            <person name="Lang D."/>
            <person name="Vosolsobe S."/>
            <person name="Rombauts S."/>
            <person name="Wilhelmsson P.K.I."/>
            <person name="Janitza P."/>
            <person name="Kern R."/>
            <person name="Heyl A."/>
            <person name="Rumpler F."/>
            <person name="Villalobos L.I.A.C."/>
            <person name="Clay J.M."/>
            <person name="Skokan R."/>
            <person name="Toyoda A."/>
            <person name="Suzuki Y."/>
            <person name="Kagoshima H."/>
            <person name="Schijlen E."/>
            <person name="Tajeshwar N."/>
            <person name="Catarino B."/>
            <person name="Hetherington A.J."/>
            <person name="Saltykova A."/>
            <person name="Bonnot C."/>
            <person name="Breuninger H."/>
            <person name="Symeonidi A."/>
            <person name="Radhakrishnan G.V."/>
            <person name="Van Nieuwerburgh F."/>
            <person name="Deforce D."/>
            <person name="Chang C."/>
            <person name="Karol K.G."/>
            <person name="Hedrich R."/>
            <person name="Ulvskov P."/>
            <person name="Glockner G."/>
            <person name="Delwiche C.F."/>
            <person name="Petrasek J."/>
            <person name="Van de Peer Y."/>
            <person name="Friml J."/>
            <person name="Beilby M."/>
            <person name="Dolan L."/>
            <person name="Kohara Y."/>
            <person name="Sugano S."/>
            <person name="Fujiyama A."/>
            <person name="Delaux P.-M."/>
            <person name="Quint M."/>
            <person name="TheiBen G."/>
            <person name="Hagemann M."/>
            <person name="Harholt J."/>
            <person name="Dunand C."/>
            <person name="Zachgo S."/>
            <person name="Langdale J."/>
            <person name="Maumus F."/>
            <person name="Straeten D.V.D."/>
            <person name="Gould S.B."/>
            <person name="Rensing S.A."/>
        </authorList>
    </citation>
    <scope>NUCLEOTIDE SEQUENCE [LARGE SCALE GENOMIC DNA]</scope>
    <source>
        <strain evidence="1 2">S276</strain>
    </source>
</reference>
<sequence length="297" mass="34208">MSGQTLRTKEGDKWGGVDGRVHNLAVGWRLLGGGLSMCEVHVGGKQAVLVLMHRKQTRAGEADFHREDVGDKPWAKDVIKKANMVANLFRNHRWPRWALRTELMAQKGVKVRVLLRPALTRFGTHFVMLDLLLTCKRALRCLVLALLGESWTNIDWQPYIRMNTYQVESLISDRAFWADLKKLHHDRVMKEHYNVLRMVDKDIHCLSRVYDAAVDVKSCVLHAPLTDDERDNILRDVGKRTDMLLSPVHAVARLLDPRLRDIIIFNNLDLMSQFDSVVDRLVAKNESQKFKNCKDQL</sequence>
<dbReference type="Gramene" id="GBG85552">
    <property type="protein sequence ID" value="GBG85552"/>
    <property type="gene ID" value="CBR_g40191"/>
</dbReference>
<name>A0A388LTK9_CHABU</name>
<dbReference type="Proteomes" id="UP000265515">
    <property type="component" value="Unassembled WGS sequence"/>
</dbReference>
<dbReference type="OrthoDB" id="1712654at2759"/>
<proteinExistence type="predicted"/>
<dbReference type="EMBL" id="BFEA01000523">
    <property type="protein sequence ID" value="GBG85552.1"/>
    <property type="molecule type" value="Genomic_DNA"/>
</dbReference>
<comment type="caution">
    <text evidence="1">The sequence shown here is derived from an EMBL/GenBank/DDBJ whole genome shotgun (WGS) entry which is preliminary data.</text>
</comment>
<accession>A0A388LTK9</accession>
<gene>
    <name evidence="1" type="ORF">CBR_g40191</name>
</gene>
<dbReference type="InterPro" id="IPR012337">
    <property type="entry name" value="RNaseH-like_sf"/>
</dbReference>
<keyword evidence="2" id="KW-1185">Reference proteome</keyword>
<dbReference type="SUPFAM" id="SSF53098">
    <property type="entry name" value="Ribonuclease H-like"/>
    <property type="match status" value="1"/>
</dbReference>
<evidence type="ECO:0000313" key="1">
    <source>
        <dbReference type="EMBL" id="GBG85552.1"/>
    </source>
</evidence>
<evidence type="ECO:0000313" key="2">
    <source>
        <dbReference type="Proteomes" id="UP000265515"/>
    </source>
</evidence>
<dbReference type="AlphaFoldDB" id="A0A388LTK9"/>
<protein>
    <submittedName>
        <fullName evidence="1">Uncharacterized protein</fullName>
    </submittedName>
</protein>
<organism evidence="1 2">
    <name type="scientific">Chara braunii</name>
    <name type="common">Braun's stonewort</name>
    <dbReference type="NCBI Taxonomy" id="69332"/>
    <lineage>
        <taxon>Eukaryota</taxon>
        <taxon>Viridiplantae</taxon>
        <taxon>Streptophyta</taxon>
        <taxon>Charophyceae</taxon>
        <taxon>Charales</taxon>
        <taxon>Characeae</taxon>
        <taxon>Chara</taxon>
    </lineage>
</organism>